<protein>
    <recommendedName>
        <fullName evidence="3">STAS/SEC14 domain-containing protein</fullName>
    </recommendedName>
</protein>
<comment type="caution">
    <text evidence="1">The sequence shown here is derived from an EMBL/GenBank/DDBJ whole genome shotgun (WGS) entry which is preliminary data.</text>
</comment>
<name>A0ABU9SQ04_9ALTE</name>
<evidence type="ECO:0000313" key="2">
    <source>
        <dbReference type="Proteomes" id="UP001461163"/>
    </source>
</evidence>
<organism evidence="1 2">
    <name type="scientific">Paraglaciecola mesophila</name>
    <dbReference type="NCBI Taxonomy" id="197222"/>
    <lineage>
        <taxon>Bacteria</taxon>
        <taxon>Pseudomonadati</taxon>
        <taxon>Pseudomonadota</taxon>
        <taxon>Gammaproteobacteria</taxon>
        <taxon>Alteromonadales</taxon>
        <taxon>Alteromonadaceae</taxon>
        <taxon>Paraglaciecola</taxon>
    </lineage>
</organism>
<dbReference type="Proteomes" id="UP001461163">
    <property type="component" value="Unassembled WGS sequence"/>
</dbReference>
<accession>A0ABU9SQ04</accession>
<keyword evidence="2" id="KW-1185">Reference proteome</keyword>
<dbReference type="RefSeq" id="WP_006992407.1">
    <property type="nucleotide sequence ID" value="NZ_JBBMQS010000001.1"/>
</dbReference>
<gene>
    <name evidence="1" type="ORF">WNY77_00955</name>
</gene>
<evidence type="ECO:0000313" key="1">
    <source>
        <dbReference type="EMBL" id="MEM5495954.1"/>
    </source>
</evidence>
<evidence type="ECO:0008006" key="3">
    <source>
        <dbReference type="Google" id="ProtNLM"/>
    </source>
</evidence>
<proteinExistence type="predicted"/>
<sequence length="139" mass="16068">MIEHGSFELEITGNVLILRAFDSWNYQTASRWVEETKELASHLKSNPWLCICDLTQWELATPDIHYAVLDLNLWLDENNLRYLAIVHNSALQKAVLQKSHEVFRNVEVEYFSNLDEGYAWLESVSSSLDSKNSKASNHL</sequence>
<dbReference type="EMBL" id="JBBMQS010000001">
    <property type="protein sequence ID" value="MEM5495954.1"/>
    <property type="molecule type" value="Genomic_DNA"/>
</dbReference>
<reference evidence="1 2" key="1">
    <citation type="submission" date="2024-03" db="EMBL/GenBank/DDBJ databases">
        <title>Community enrichment and isolation of bacterial strains for fucoidan degradation.</title>
        <authorList>
            <person name="Sichert A."/>
        </authorList>
    </citation>
    <scope>NUCLEOTIDE SEQUENCE [LARGE SCALE GENOMIC DNA]</scope>
    <source>
        <strain evidence="1 2">AS12</strain>
    </source>
</reference>